<proteinExistence type="predicted"/>
<gene>
    <name evidence="2" type="ORF">PMEA_00030138</name>
</gene>
<name>A0AAU9XTX0_9CNID</name>
<evidence type="ECO:0000313" key="3">
    <source>
        <dbReference type="Proteomes" id="UP001159428"/>
    </source>
</evidence>
<dbReference type="AlphaFoldDB" id="A0AAU9XTX0"/>
<dbReference type="PANTHER" id="PTHR24111">
    <property type="entry name" value="LEUCINE-RICH REPEAT-CONTAINING PROTEIN 34"/>
    <property type="match status" value="1"/>
</dbReference>
<dbReference type="Proteomes" id="UP001159428">
    <property type="component" value="Unassembled WGS sequence"/>
</dbReference>
<dbReference type="SMART" id="SM00368">
    <property type="entry name" value="LRR_RI"/>
    <property type="match status" value="3"/>
</dbReference>
<evidence type="ECO:0000256" key="1">
    <source>
        <dbReference type="ARBA" id="ARBA00022737"/>
    </source>
</evidence>
<accession>A0AAU9XTX0</accession>
<dbReference type="EMBL" id="CALNXJ010000065">
    <property type="protein sequence ID" value="CAH3157685.1"/>
    <property type="molecule type" value="Genomic_DNA"/>
</dbReference>
<dbReference type="SUPFAM" id="SSF52047">
    <property type="entry name" value="RNI-like"/>
    <property type="match status" value="1"/>
</dbReference>
<dbReference type="InterPro" id="IPR001611">
    <property type="entry name" value="Leu-rich_rpt"/>
</dbReference>
<dbReference type="PANTHER" id="PTHR24111:SF0">
    <property type="entry name" value="LEUCINE-RICH REPEAT-CONTAINING PROTEIN"/>
    <property type="match status" value="1"/>
</dbReference>
<dbReference type="InterPro" id="IPR052201">
    <property type="entry name" value="LRR-containing_regulator"/>
</dbReference>
<comment type="caution">
    <text evidence="2">The sequence shown here is derived from an EMBL/GenBank/DDBJ whole genome shotgun (WGS) entry which is preliminary data.</text>
</comment>
<organism evidence="2 3">
    <name type="scientific">Pocillopora meandrina</name>
    <dbReference type="NCBI Taxonomy" id="46732"/>
    <lineage>
        <taxon>Eukaryota</taxon>
        <taxon>Metazoa</taxon>
        <taxon>Cnidaria</taxon>
        <taxon>Anthozoa</taxon>
        <taxon>Hexacorallia</taxon>
        <taxon>Scleractinia</taxon>
        <taxon>Astrocoeniina</taxon>
        <taxon>Pocilloporidae</taxon>
        <taxon>Pocillopora</taxon>
    </lineage>
</organism>
<dbReference type="Pfam" id="PF13516">
    <property type="entry name" value="LRR_6"/>
    <property type="match status" value="2"/>
</dbReference>
<protein>
    <submittedName>
        <fullName evidence="2">Uncharacterized protein</fullName>
    </submittedName>
</protein>
<evidence type="ECO:0000313" key="2">
    <source>
        <dbReference type="EMBL" id="CAH3157685.1"/>
    </source>
</evidence>
<dbReference type="Gene3D" id="3.80.10.10">
    <property type="entry name" value="Ribonuclease Inhibitor"/>
    <property type="match status" value="1"/>
</dbReference>
<reference evidence="2 3" key="1">
    <citation type="submission" date="2022-05" db="EMBL/GenBank/DDBJ databases">
        <authorList>
            <consortium name="Genoscope - CEA"/>
            <person name="William W."/>
        </authorList>
    </citation>
    <scope>NUCLEOTIDE SEQUENCE [LARGE SCALE GENOMIC DNA]</scope>
</reference>
<keyword evidence="3" id="KW-1185">Reference proteome</keyword>
<dbReference type="InterPro" id="IPR032675">
    <property type="entry name" value="LRR_dom_sf"/>
</dbReference>
<sequence>MKCDEQVVDFVQSLTNEVNENEGSGLKAVLEAINECERQKSDFQSRSAKSFKTCLNLTDLNLYYNGMSEAGATSIAEAIKGNKILTNLDLSDSGMSEAGATSIAEAIKVNKTLTNLNLSSRGINKTLTSLDLSDNGMSEASATSIAEEIKVN</sequence>
<keyword evidence="1" id="KW-0677">Repeat</keyword>